<evidence type="ECO:0000256" key="4">
    <source>
        <dbReference type="RuleBase" id="RU004262"/>
    </source>
</evidence>
<dbReference type="EMBL" id="OU895880">
    <property type="protein sequence ID" value="CAG9810611.1"/>
    <property type="molecule type" value="Genomic_DNA"/>
</dbReference>
<dbReference type="InterPro" id="IPR013818">
    <property type="entry name" value="Lipase"/>
</dbReference>
<dbReference type="PANTHER" id="PTHR11610">
    <property type="entry name" value="LIPASE"/>
    <property type="match status" value="1"/>
</dbReference>
<name>A0A9N9S3H3_9DIPT</name>
<dbReference type="Proteomes" id="UP001153620">
    <property type="component" value="Chromosome 4"/>
</dbReference>
<dbReference type="Pfam" id="PF00151">
    <property type="entry name" value="Lipase"/>
    <property type="match status" value="1"/>
</dbReference>
<reference evidence="7" key="1">
    <citation type="submission" date="2022-01" db="EMBL/GenBank/DDBJ databases">
        <authorList>
            <person name="King R."/>
        </authorList>
    </citation>
    <scope>NUCLEOTIDE SEQUENCE</scope>
</reference>
<dbReference type="GO" id="GO:0017171">
    <property type="term" value="F:serine hydrolase activity"/>
    <property type="evidence" value="ECO:0007669"/>
    <property type="project" value="TreeGrafter"/>
</dbReference>
<sequence length="365" mass="40187">MKCLELIFGAVICVLLIKAQTLDDPFDENEVDFLDNYDDYQAGETRAAAIPLNNAGSEANFPKLTLTLINPADKAQIFAFTYADTPKILTHPWFNWRLQTLIYAFGFTENMASVTTQAIIDAYFKRGGFNILIIDWSAYSGTVPNDYNVAVGNMKAVGGLIGGRLSSIFTRAMLRRMHLVGHSLGAHLCAYVNRGIPNNLFTERIHKIIGLDPAGPLMYDVALGNKPLSSSDAEVVQVIHTDMLQAGAPFKSGTIDFYPNGGGINGIQPGCPIFDKANLFIPGNFCSHTRSVLYYAESVNNKENSFAATRCGNYSDYLFARCQRQNQQMGFNAKDHEIGDFYLQTNSFAPFDRGLAGATYLFTAP</sequence>
<keyword evidence="3" id="KW-0964">Secreted</keyword>
<gene>
    <name evidence="7" type="ORF">CHIRRI_LOCUS13424</name>
</gene>
<comment type="subcellular location">
    <subcellularLocation>
        <location evidence="1">Secreted</location>
    </subcellularLocation>
</comment>
<evidence type="ECO:0000256" key="5">
    <source>
        <dbReference type="SAM" id="SignalP"/>
    </source>
</evidence>
<dbReference type="GO" id="GO:0016042">
    <property type="term" value="P:lipid catabolic process"/>
    <property type="evidence" value="ECO:0007669"/>
    <property type="project" value="TreeGrafter"/>
</dbReference>
<feature type="chain" id="PRO_5040347011" description="Lipase domain-containing protein" evidence="5">
    <location>
        <begin position="20"/>
        <end position="365"/>
    </location>
</feature>
<evidence type="ECO:0000313" key="7">
    <source>
        <dbReference type="EMBL" id="CAG9810611.1"/>
    </source>
</evidence>
<comment type="similarity">
    <text evidence="2 4">Belongs to the AB hydrolase superfamily. Lipase family.</text>
</comment>
<proteinExistence type="inferred from homology"/>
<evidence type="ECO:0000256" key="1">
    <source>
        <dbReference type="ARBA" id="ARBA00004613"/>
    </source>
</evidence>
<feature type="signal peptide" evidence="5">
    <location>
        <begin position="1"/>
        <end position="19"/>
    </location>
</feature>
<dbReference type="PRINTS" id="PR00821">
    <property type="entry name" value="TAGLIPASE"/>
</dbReference>
<dbReference type="GO" id="GO:0005615">
    <property type="term" value="C:extracellular space"/>
    <property type="evidence" value="ECO:0007669"/>
    <property type="project" value="TreeGrafter"/>
</dbReference>
<dbReference type="Gene3D" id="3.40.50.1820">
    <property type="entry name" value="alpha/beta hydrolase"/>
    <property type="match status" value="1"/>
</dbReference>
<dbReference type="GO" id="GO:0016298">
    <property type="term" value="F:lipase activity"/>
    <property type="evidence" value="ECO:0007669"/>
    <property type="project" value="InterPro"/>
</dbReference>
<dbReference type="InterPro" id="IPR029058">
    <property type="entry name" value="AB_hydrolase_fold"/>
</dbReference>
<feature type="domain" description="Lipase" evidence="6">
    <location>
        <begin position="52"/>
        <end position="351"/>
    </location>
</feature>
<organism evidence="7 8">
    <name type="scientific">Chironomus riparius</name>
    <dbReference type="NCBI Taxonomy" id="315576"/>
    <lineage>
        <taxon>Eukaryota</taxon>
        <taxon>Metazoa</taxon>
        <taxon>Ecdysozoa</taxon>
        <taxon>Arthropoda</taxon>
        <taxon>Hexapoda</taxon>
        <taxon>Insecta</taxon>
        <taxon>Pterygota</taxon>
        <taxon>Neoptera</taxon>
        <taxon>Endopterygota</taxon>
        <taxon>Diptera</taxon>
        <taxon>Nematocera</taxon>
        <taxon>Chironomoidea</taxon>
        <taxon>Chironomidae</taxon>
        <taxon>Chironominae</taxon>
        <taxon>Chironomus</taxon>
    </lineage>
</organism>
<evidence type="ECO:0000313" key="8">
    <source>
        <dbReference type="Proteomes" id="UP001153620"/>
    </source>
</evidence>
<accession>A0A9N9S3H3</accession>
<dbReference type="InterPro" id="IPR000734">
    <property type="entry name" value="TAG_lipase"/>
</dbReference>
<keyword evidence="8" id="KW-1185">Reference proteome</keyword>
<dbReference type="SUPFAM" id="SSF53474">
    <property type="entry name" value="alpha/beta-Hydrolases"/>
    <property type="match status" value="1"/>
</dbReference>
<reference evidence="7" key="2">
    <citation type="submission" date="2022-10" db="EMBL/GenBank/DDBJ databases">
        <authorList>
            <consortium name="ENA_rothamsted_submissions"/>
            <consortium name="culmorum"/>
            <person name="King R."/>
        </authorList>
    </citation>
    <scope>NUCLEOTIDE SEQUENCE</scope>
</reference>
<dbReference type="PANTHER" id="PTHR11610:SF37">
    <property type="entry name" value="GH01208P"/>
    <property type="match status" value="1"/>
</dbReference>
<protein>
    <recommendedName>
        <fullName evidence="6">Lipase domain-containing protein</fullName>
    </recommendedName>
</protein>
<keyword evidence="5" id="KW-0732">Signal</keyword>
<dbReference type="AlphaFoldDB" id="A0A9N9S3H3"/>
<evidence type="ECO:0000256" key="2">
    <source>
        <dbReference type="ARBA" id="ARBA00010701"/>
    </source>
</evidence>
<evidence type="ECO:0000256" key="3">
    <source>
        <dbReference type="ARBA" id="ARBA00022525"/>
    </source>
</evidence>
<evidence type="ECO:0000259" key="6">
    <source>
        <dbReference type="Pfam" id="PF00151"/>
    </source>
</evidence>